<dbReference type="Pfam" id="PF01609">
    <property type="entry name" value="DDE_Tnp_1"/>
    <property type="match status" value="1"/>
</dbReference>
<evidence type="ECO:0000313" key="3">
    <source>
        <dbReference type="EMBL" id="BCT76428.1"/>
    </source>
</evidence>
<evidence type="ECO:0000313" key="2">
    <source>
        <dbReference type="EMBL" id="BCT76427.1"/>
    </source>
</evidence>
<dbReference type="PANTHER" id="PTHR34614">
    <property type="match status" value="1"/>
</dbReference>
<sequence length="530" mass="57931">MASRFVRKVRTASGAVAVQIVSKDRGQVVEVDHVGSAHTDAELALLLDLARDRLRPGQGTLDLGPLPRAEVRTEDVADWTAAASLPVAAPSGRPRLVAGGGRVVSTASLLLWDVLAQAYSRLGFDALDDEAFRSLVLARIIEPTSKADTLRVLEEIGVPAPALRTVFRCLERCSRQDYRDILAKACLAHSVRAAGPAAMVMYDVTTLHFENEDEDELRRVGMSKEHRVDPQVQVGLLVDPGGFPLEVHLFDGRKAETTTLVPVLKAFQERHGVTDMVVVADAGMLSAGNLNALEDAGFAFIVGSRLTKAPYDLADHFEAHGDWFEDGQILESIRTMGTGKDARERRIVYQYSFKRAKRDRRTINLMIEKAERIAAGTTPLKKARFLKVTGAEKALDQATIDRARKLAGLKGYVTSLPETTMSGAAVIGAYHDLWQVEASFRMTKSDLKARPVFHHQREAIEAHLTVVFAALAIARRLQDATGVSIKKLVQTLRPVRSATIEVNGQRLTLEPDIPPKAQDILTTLGLTAGH</sequence>
<reference evidence="3 4" key="1">
    <citation type="journal article" date="2021" name="J. Biosci. Bioeng.">
        <title>Identification and characterization of a chc gene cluster responsible for the aromatization pathway of cyclohexanecarboxylate degradation in Sinomonas cyclohexanicum ATCC 51369.</title>
        <authorList>
            <person name="Yamamoto T."/>
            <person name="Hasegawa Y."/>
            <person name="Lau P.C.K."/>
            <person name="Iwaki H."/>
        </authorList>
    </citation>
    <scope>NUCLEOTIDE SEQUENCE [LARGE SCALE GENOMIC DNA]</scope>
    <source>
        <strain evidence="3 4">ATCC 51369</strain>
    </source>
</reference>
<dbReference type="NCBIfam" id="NF033559">
    <property type="entry name" value="transpos_IS1634"/>
    <property type="match status" value="1"/>
</dbReference>
<dbReference type="InterPro" id="IPR012337">
    <property type="entry name" value="RNaseH-like_sf"/>
</dbReference>
<dbReference type="RefSeq" id="WP_229229256.1">
    <property type="nucleotide sequence ID" value="NZ_AP024525.1"/>
</dbReference>
<evidence type="ECO:0000259" key="1">
    <source>
        <dbReference type="Pfam" id="PF01609"/>
    </source>
</evidence>
<dbReference type="SUPFAM" id="SSF53098">
    <property type="entry name" value="Ribonuclease H-like"/>
    <property type="match status" value="1"/>
</dbReference>
<dbReference type="EMBL" id="AP024525">
    <property type="protein sequence ID" value="BCT76428.1"/>
    <property type="molecule type" value="Genomic_DNA"/>
</dbReference>
<protein>
    <submittedName>
        <fullName evidence="3">IS1634 family transposase</fullName>
    </submittedName>
</protein>
<feature type="domain" description="Transposase IS4-like" evidence="1">
    <location>
        <begin position="203"/>
        <end position="471"/>
    </location>
</feature>
<proteinExistence type="predicted"/>
<dbReference type="PANTHER" id="PTHR34614:SF2">
    <property type="entry name" value="TRANSPOSASE IS4-LIKE DOMAIN-CONTAINING PROTEIN"/>
    <property type="match status" value="1"/>
</dbReference>
<dbReference type="EMBL" id="AP024525">
    <property type="protein sequence ID" value="BCT76427.1"/>
    <property type="molecule type" value="Genomic_DNA"/>
</dbReference>
<organism evidence="3 4">
    <name type="scientific">Sinomonas cyclohexanicum</name>
    <name type="common">Corynebacterium cyclohexanicum</name>
    <dbReference type="NCBI Taxonomy" id="322009"/>
    <lineage>
        <taxon>Bacteria</taxon>
        <taxon>Bacillati</taxon>
        <taxon>Actinomycetota</taxon>
        <taxon>Actinomycetes</taxon>
        <taxon>Micrococcales</taxon>
        <taxon>Micrococcaceae</taxon>
        <taxon>Sinomonas</taxon>
    </lineage>
</organism>
<evidence type="ECO:0000313" key="4">
    <source>
        <dbReference type="Proteomes" id="UP001319861"/>
    </source>
</evidence>
<name>A0ABM7PVX3_SINCY</name>
<gene>
    <name evidence="2" type="ORF">SCMU_22690</name>
    <name evidence="3" type="ORF">SCMU_22700</name>
</gene>
<dbReference type="InterPro" id="IPR047654">
    <property type="entry name" value="IS1634_transpos"/>
</dbReference>
<keyword evidence="4" id="KW-1185">Reference proteome</keyword>
<accession>A0ABM7PVX3</accession>
<dbReference type="InterPro" id="IPR002559">
    <property type="entry name" value="Transposase_11"/>
</dbReference>
<dbReference type="Proteomes" id="UP001319861">
    <property type="component" value="Chromosome"/>
</dbReference>